<dbReference type="SUPFAM" id="SSF52047">
    <property type="entry name" value="RNI-like"/>
    <property type="match status" value="1"/>
</dbReference>
<keyword evidence="3" id="KW-1185">Reference proteome</keyword>
<feature type="compositionally biased region" description="Polar residues" evidence="1">
    <location>
        <begin position="10"/>
        <end position="19"/>
    </location>
</feature>
<sequence>MGRKKGKQSGEFQSKSQSALHRRTLYVDHASEADRYRNPTPSGDLGRGQGYRSGSSSHGGSEGGGGCRRRGDGYGGGGDKWSSIFSSSRSGGPRTSPVGDPDRRAASAAAAISRLRHLLEERRSEDRLRDRRLRLRLQQSRMPEVARGDDEPSSNDDTRSCDIPIPGHRGGGGGGDRHEPGWLLSHDDDVGDGTENDDNVVSSLQMIAARALGPSLPAYCAACGSEFVGESLKSLSAVVLSEVAISLASSATSSSVDRSSASEGGHSVGDCSVPSVQQDSLSCDDDWEAIDFDMGLNSRMSGCFHLKRLELIDVPLRRPASSSHSGGISIRALKTVLRSCSNLTHLSLGGCFFNWEDLEDSYSLSSSAVAEELDHVGILLCGNRSFASLNRSIIMLSKLHGNDDEEFGHLNSQLMLHDVFYENFDEKSDISGFDELLPELRVLDVSYCSWVTPRMIIHYLLNVWGRCFVSTGDTSDIGVNWDDEAEDLGGHTDASTSDGGGVNSINISSNGKRAKIAPLLRHLNVRGCNGLLQDSPTLPSWIEGWRLIGLFDGLELSIDRHKRR</sequence>
<organism evidence="2 3">
    <name type="scientific">Stephanodiscus triporus</name>
    <dbReference type="NCBI Taxonomy" id="2934178"/>
    <lineage>
        <taxon>Eukaryota</taxon>
        <taxon>Sar</taxon>
        <taxon>Stramenopiles</taxon>
        <taxon>Ochrophyta</taxon>
        <taxon>Bacillariophyta</taxon>
        <taxon>Coscinodiscophyceae</taxon>
        <taxon>Thalassiosirophycidae</taxon>
        <taxon>Stephanodiscales</taxon>
        <taxon>Stephanodiscaceae</taxon>
        <taxon>Stephanodiscus</taxon>
    </lineage>
</organism>
<protein>
    <submittedName>
        <fullName evidence="2">Uncharacterized protein</fullName>
    </submittedName>
</protein>
<evidence type="ECO:0000313" key="3">
    <source>
        <dbReference type="Proteomes" id="UP001530315"/>
    </source>
</evidence>
<feature type="region of interest" description="Disordered" evidence="1">
    <location>
        <begin position="139"/>
        <end position="184"/>
    </location>
</feature>
<evidence type="ECO:0000256" key="1">
    <source>
        <dbReference type="SAM" id="MobiDB-lite"/>
    </source>
</evidence>
<feature type="compositionally biased region" description="Basic and acidic residues" evidence="1">
    <location>
        <begin position="144"/>
        <end position="160"/>
    </location>
</feature>
<feature type="region of interest" description="Disordered" evidence="1">
    <location>
        <begin position="1"/>
        <end position="109"/>
    </location>
</feature>
<gene>
    <name evidence="2" type="ORF">ACHAW5_005151</name>
</gene>
<reference evidence="2 3" key="1">
    <citation type="submission" date="2024-10" db="EMBL/GenBank/DDBJ databases">
        <title>Updated reference genomes for cyclostephanoid diatoms.</title>
        <authorList>
            <person name="Roberts W.R."/>
            <person name="Alverson A.J."/>
        </authorList>
    </citation>
    <scope>NUCLEOTIDE SEQUENCE [LARGE SCALE GENOMIC DNA]</scope>
    <source>
        <strain evidence="2 3">AJA276-08</strain>
    </source>
</reference>
<evidence type="ECO:0000313" key="2">
    <source>
        <dbReference type="EMBL" id="KAL3769035.1"/>
    </source>
</evidence>
<name>A0ABD3N8M9_9STRA</name>
<feature type="compositionally biased region" description="Basic and acidic residues" evidence="1">
    <location>
        <begin position="25"/>
        <end position="37"/>
    </location>
</feature>
<accession>A0ABD3N8M9</accession>
<feature type="compositionally biased region" description="Basic and acidic residues" evidence="1">
    <location>
        <begin position="175"/>
        <end position="184"/>
    </location>
</feature>
<proteinExistence type="predicted"/>
<dbReference type="Gene3D" id="3.80.10.10">
    <property type="entry name" value="Ribonuclease Inhibitor"/>
    <property type="match status" value="1"/>
</dbReference>
<dbReference type="Proteomes" id="UP001530315">
    <property type="component" value="Unassembled WGS sequence"/>
</dbReference>
<feature type="compositionally biased region" description="Low complexity" evidence="1">
    <location>
        <begin position="82"/>
        <end position="97"/>
    </location>
</feature>
<dbReference type="AlphaFoldDB" id="A0ABD3N8M9"/>
<dbReference type="EMBL" id="JALLAZ020001665">
    <property type="protein sequence ID" value="KAL3769035.1"/>
    <property type="molecule type" value="Genomic_DNA"/>
</dbReference>
<comment type="caution">
    <text evidence="2">The sequence shown here is derived from an EMBL/GenBank/DDBJ whole genome shotgun (WGS) entry which is preliminary data.</text>
</comment>
<dbReference type="InterPro" id="IPR032675">
    <property type="entry name" value="LRR_dom_sf"/>
</dbReference>